<gene>
    <name evidence="2" type="ORF">CARG_01165</name>
</gene>
<dbReference type="SUPFAM" id="SSF82784">
    <property type="entry name" value="OsmC-like"/>
    <property type="match status" value="1"/>
</dbReference>
<proteinExistence type="predicted"/>
<accession>U3GSY9</accession>
<dbReference type="OrthoDB" id="9789573at2"/>
<dbReference type="PATRIC" id="fig|1348662.3.peg.223"/>
<dbReference type="InterPro" id="IPR015946">
    <property type="entry name" value="KH_dom-like_a/b"/>
</dbReference>
<dbReference type="STRING" id="1348662.CARG_01165"/>
<evidence type="ECO:0000256" key="1">
    <source>
        <dbReference type="SAM" id="MobiDB-lite"/>
    </source>
</evidence>
<dbReference type="EMBL" id="CP006365">
    <property type="protein sequence ID" value="AGU14424.1"/>
    <property type="molecule type" value="Genomic_DNA"/>
</dbReference>
<protein>
    <recommendedName>
        <fullName evidence="4">Osmotically inducible protein OsmC</fullName>
    </recommendedName>
</protein>
<dbReference type="eggNOG" id="COG1765">
    <property type="taxonomic scope" value="Bacteria"/>
</dbReference>
<dbReference type="HOGENOM" id="CLU_100275_4_0_11"/>
<dbReference type="KEGG" id="caz:CARG_01165"/>
<feature type="compositionally biased region" description="Polar residues" evidence="1">
    <location>
        <begin position="12"/>
        <end position="42"/>
    </location>
</feature>
<reference evidence="2 3" key="1">
    <citation type="journal article" date="2013" name="Genome Announc.">
        <title>Whole-Genome Sequence of the Clinical Strain Corynebacterium argentoratense DSM 44202, Isolated from a Human Throat Specimen.</title>
        <authorList>
            <person name="Bomholt C."/>
            <person name="Glaub A."/>
            <person name="Gravermann K."/>
            <person name="Albersmeier A."/>
            <person name="Brinkrolf K."/>
            <person name="Ruckert C."/>
            <person name="Tauch A."/>
        </authorList>
    </citation>
    <scope>NUCLEOTIDE SEQUENCE [LARGE SCALE GENOMIC DNA]</scope>
    <source>
        <strain evidence="2">DSM 44202</strain>
    </source>
</reference>
<dbReference type="GeneID" id="78249108"/>
<dbReference type="Proteomes" id="UP000016943">
    <property type="component" value="Chromosome"/>
</dbReference>
<evidence type="ECO:0008006" key="4">
    <source>
        <dbReference type="Google" id="ProtNLM"/>
    </source>
</evidence>
<organism evidence="2 3">
    <name type="scientific">Corynebacterium argentoratense DSM 44202</name>
    <dbReference type="NCBI Taxonomy" id="1348662"/>
    <lineage>
        <taxon>Bacteria</taxon>
        <taxon>Bacillati</taxon>
        <taxon>Actinomycetota</taxon>
        <taxon>Actinomycetes</taxon>
        <taxon>Mycobacteriales</taxon>
        <taxon>Corynebacteriaceae</taxon>
        <taxon>Corynebacterium</taxon>
    </lineage>
</organism>
<evidence type="ECO:0000313" key="2">
    <source>
        <dbReference type="EMBL" id="AGU14424.1"/>
    </source>
</evidence>
<name>U3GSY9_9CORY</name>
<dbReference type="PANTHER" id="PTHR39624:SF2">
    <property type="entry name" value="OSMC-LIKE PROTEIN"/>
    <property type="match status" value="1"/>
</dbReference>
<evidence type="ECO:0000313" key="3">
    <source>
        <dbReference type="Proteomes" id="UP000016943"/>
    </source>
</evidence>
<dbReference type="PANTHER" id="PTHR39624">
    <property type="entry name" value="PROTEIN INVOLVED IN RIMO-MEDIATED BETA-METHYLTHIOLATION OF RIBOSOMAL PROTEIN S12 YCAO"/>
    <property type="match status" value="1"/>
</dbReference>
<sequence>MSTKNIEIPTRDVNTQPNDVNTPQHPANGVTASTPTPQQAQGSDFATTIANATHTWLLDEPTSVPGAQDLGPNPFHMVLAGLAGCTHMTMGMYARRKGYNIGNTEVHVDVTSEGDTTTFHRDITFDPALDAQQRAKLLEIANKCPVHRLLERDIHIETRETP</sequence>
<dbReference type="Pfam" id="PF02566">
    <property type="entry name" value="OsmC"/>
    <property type="match status" value="1"/>
</dbReference>
<feature type="region of interest" description="Disordered" evidence="1">
    <location>
        <begin position="1"/>
        <end position="42"/>
    </location>
</feature>
<dbReference type="Gene3D" id="3.30.300.20">
    <property type="match status" value="1"/>
</dbReference>
<dbReference type="RefSeq" id="WP_020975548.1">
    <property type="nucleotide sequence ID" value="NC_022198.1"/>
</dbReference>
<dbReference type="AlphaFoldDB" id="U3GSY9"/>
<dbReference type="InterPro" id="IPR003718">
    <property type="entry name" value="OsmC/Ohr_fam"/>
</dbReference>
<keyword evidence="3" id="KW-1185">Reference proteome</keyword>
<dbReference type="InterPro" id="IPR036102">
    <property type="entry name" value="OsmC/Ohrsf"/>
</dbReference>